<organism evidence="2 4">
    <name type="scientific">Duncaniella freteri</name>
    <dbReference type="NCBI Taxonomy" id="2530391"/>
    <lineage>
        <taxon>Bacteria</taxon>
        <taxon>Pseudomonadati</taxon>
        <taxon>Bacteroidota</taxon>
        <taxon>Bacteroidia</taxon>
        <taxon>Bacteroidales</taxon>
        <taxon>Muribaculaceae</taxon>
        <taxon>Duncaniella</taxon>
    </lineage>
</organism>
<dbReference type="RefSeq" id="WP_135472294.1">
    <property type="nucleotide sequence ID" value="NZ_SJSA01000002.1"/>
</dbReference>
<reference evidence="2 4" key="1">
    <citation type="submission" date="2019-02" db="EMBL/GenBank/DDBJ databases">
        <title>Isolation and identification of novel species under the genus Muribaculum.</title>
        <authorList>
            <person name="Miyake S."/>
            <person name="Ding Y."/>
            <person name="Low A."/>
            <person name="Soh M."/>
            <person name="Seedorf H."/>
        </authorList>
    </citation>
    <scope>NUCLEOTIDE SEQUENCE [LARGE SCALE GENOMIC DNA]</scope>
    <source>
        <strain evidence="2 4">TLL-A3</strain>
        <plasmid evidence="2">pTAA-3-2</plasmid>
    </source>
</reference>
<keyword evidence="2" id="KW-0614">Plasmid</keyword>
<feature type="region of interest" description="Disordered" evidence="1">
    <location>
        <begin position="166"/>
        <end position="191"/>
    </location>
</feature>
<geneLocation type="plasmid" evidence="2">
    <name>pTAA-3-2</name>
</geneLocation>
<comment type="caution">
    <text evidence="2">The sequence shown here is derived from an EMBL/GenBank/DDBJ whole genome shotgun (WGS) entry which is preliminary data.</text>
</comment>
<evidence type="ECO:0000256" key="1">
    <source>
        <dbReference type="SAM" id="MobiDB-lite"/>
    </source>
</evidence>
<keyword evidence="4" id="KW-1185">Reference proteome</keyword>
<name>A0A4Z0V3D7_9BACT</name>
<proteinExistence type="predicted"/>
<accession>A0A4Z0V3D7</accession>
<protein>
    <submittedName>
        <fullName evidence="2">Uncharacterized protein</fullName>
    </submittedName>
</protein>
<evidence type="ECO:0000313" key="4">
    <source>
        <dbReference type="Proteomes" id="UP000297635"/>
    </source>
</evidence>
<dbReference type="Proteomes" id="UP000297635">
    <property type="component" value="Unassembled WGS sequence"/>
</dbReference>
<evidence type="ECO:0000313" key="3">
    <source>
        <dbReference type="EMBL" id="TGG36561.1"/>
    </source>
</evidence>
<dbReference type="GeneID" id="82151285"/>
<dbReference type="EMBL" id="SJSA01000002">
    <property type="protein sequence ID" value="TGG36561.1"/>
    <property type="molecule type" value="Genomic_DNA"/>
</dbReference>
<evidence type="ECO:0000313" key="2">
    <source>
        <dbReference type="EMBL" id="TGG34959.1"/>
    </source>
</evidence>
<dbReference type="EMBL" id="SJSA01000004">
    <property type="protein sequence ID" value="TGG34959.1"/>
    <property type="molecule type" value="Genomic_DNA"/>
</dbReference>
<dbReference type="AlphaFoldDB" id="A0A4Z0V3D7"/>
<sequence>METQEIKIKKAKLSKGGCVEASYIDADGNEITLKGKNKCHNDLKVALAALVPFFADLTEQKEADTIDWSDLESAENVDLLRKLDVTGLSIGGDDNNRIITMTGRRTLITSRVLNLNAPGVEMESETFEWSHIDDFDLAVQAFIYEVKEYIVNRKWEVVQATLFDGDPDDPFAGAEPTDAAPPVEQPAENVA</sequence>
<gene>
    <name evidence="3" type="ORF">EZ315_12020</name>
    <name evidence="2" type="ORF">EZ315_16000</name>
</gene>